<accession>A0ABU1DD88</accession>
<dbReference type="InterPro" id="IPR014311">
    <property type="entry name" value="Guanine_deaminase"/>
</dbReference>
<dbReference type="SUPFAM" id="SSF51556">
    <property type="entry name" value="Metallo-dependent hydrolases"/>
    <property type="match status" value="1"/>
</dbReference>
<dbReference type="CDD" id="cd01303">
    <property type="entry name" value="GDEase"/>
    <property type="match status" value="1"/>
</dbReference>
<dbReference type="InterPro" id="IPR054418">
    <property type="entry name" value="MQNX/HUTI_composite_N"/>
</dbReference>
<dbReference type="Pfam" id="PF01979">
    <property type="entry name" value="Amidohydro_1"/>
    <property type="match status" value="1"/>
</dbReference>
<evidence type="ECO:0000256" key="6">
    <source>
        <dbReference type="ARBA" id="ARBA00022833"/>
    </source>
</evidence>
<dbReference type="NCBIfam" id="NF006679">
    <property type="entry name" value="PRK09228.1"/>
    <property type="match status" value="1"/>
</dbReference>
<evidence type="ECO:0000313" key="12">
    <source>
        <dbReference type="Proteomes" id="UP001181622"/>
    </source>
</evidence>
<evidence type="ECO:0000256" key="8">
    <source>
        <dbReference type="RuleBase" id="RU366009"/>
    </source>
</evidence>
<organism evidence="11 12">
    <name type="scientific">Chelatococcus sambhunathii</name>
    <dbReference type="NCBI Taxonomy" id="363953"/>
    <lineage>
        <taxon>Bacteria</taxon>
        <taxon>Pseudomonadati</taxon>
        <taxon>Pseudomonadota</taxon>
        <taxon>Alphaproteobacteria</taxon>
        <taxon>Hyphomicrobiales</taxon>
        <taxon>Chelatococcaceae</taxon>
        <taxon>Chelatococcus</taxon>
    </lineage>
</organism>
<dbReference type="InterPro" id="IPR032466">
    <property type="entry name" value="Metal_Hydrolase"/>
</dbReference>
<proteinExistence type="inferred from homology"/>
<dbReference type="InterPro" id="IPR051607">
    <property type="entry name" value="Metallo-dep_hydrolases"/>
</dbReference>
<dbReference type="GO" id="GO:0008892">
    <property type="term" value="F:guanine deaminase activity"/>
    <property type="evidence" value="ECO:0007669"/>
    <property type="project" value="UniProtKB-EC"/>
</dbReference>
<evidence type="ECO:0000256" key="1">
    <source>
        <dbReference type="ARBA" id="ARBA00004984"/>
    </source>
</evidence>
<comment type="cofactor">
    <cofactor evidence="8">
        <name>Zn(2+)</name>
        <dbReference type="ChEBI" id="CHEBI:29105"/>
    </cofactor>
    <text evidence="8">Binds 1 zinc ion per subunit.</text>
</comment>
<dbReference type="NCBIfam" id="TIGR02967">
    <property type="entry name" value="guan_deamin"/>
    <property type="match status" value="1"/>
</dbReference>
<comment type="similarity">
    <text evidence="2 8">Belongs to the metallo-dependent hydrolases superfamily. ATZ/TRZ family.</text>
</comment>
<gene>
    <name evidence="11" type="primary">guaD</name>
    <name evidence="11" type="ORF">IHQ68_05355</name>
</gene>
<keyword evidence="5 8" id="KW-0378">Hydrolase</keyword>
<evidence type="ECO:0000313" key="11">
    <source>
        <dbReference type="EMBL" id="MDR4306047.1"/>
    </source>
</evidence>
<keyword evidence="6 8" id="KW-0862">Zinc</keyword>
<name>A0ABU1DD88_9HYPH</name>
<keyword evidence="4 8" id="KW-0479">Metal-binding</keyword>
<dbReference type="InterPro" id="IPR006680">
    <property type="entry name" value="Amidohydro-rel"/>
</dbReference>
<evidence type="ECO:0000259" key="9">
    <source>
        <dbReference type="Pfam" id="PF01979"/>
    </source>
</evidence>
<evidence type="ECO:0000256" key="5">
    <source>
        <dbReference type="ARBA" id="ARBA00022801"/>
    </source>
</evidence>
<comment type="caution">
    <text evidence="11">The sequence shown here is derived from an EMBL/GenBank/DDBJ whole genome shotgun (WGS) entry which is preliminary data.</text>
</comment>
<sequence length="442" mass="48333">MMDHPKSFAIRGQTLAFRDDPFRVGPESAVDHCEDGAVVIEGGRIVDVGPATETLARHPGAAVDSYPDHLIMAGFVDSHAHYPQMEIIGSYGEQLLEWLETYTFPAETKYADLQYARAGADAYLDQCLAYGITSASVFSATYPSSVDALFDAALERNMRIATGKNLMDRNCPEALRDDVRSGYDDSKALISKWHGRGRLTYAVTPRFAITSTREQLEAAGALWREHPTTLMQTHMSENLAEIRWTAELFPDAPDYLGAYEAFGLIGEGANFGHCIHLTEREIARLKESGSAISHCPTSNAFIGSGLFDMKGLRDCADPIRVGLATDIGGGSSLSMFDTMKAAYEIAQLRGYSLHPLRALWLATMGSAGVLKMDDKIGNLAAGNEADVVVLDLNSTPLIRRRMREVESLSEAVFVQMILADDRAVRATYVAGRKLHDRDVANG</sequence>
<dbReference type="Proteomes" id="UP001181622">
    <property type="component" value="Unassembled WGS sequence"/>
</dbReference>
<protein>
    <recommendedName>
        <fullName evidence="3 7">Guanine deaminase</fullName>
        <shortName evidence="8">Guanase</shortName>
        <ecNumber evidence="3 7">3.5.4.3</ecNumber>
    </recommendedName>
    <alternativeName>
        <fullName evidence="8">Guanine aminohydrolase</fullName>
    </alternativeName>
</protein>
<dbReference type="PANTHER" id="PTHR11271">
    <property type="entry name" value="GUANINE DEAMINASE"/>
    <property type="match status" value="1"/>
</dbReference>
<dbReference type="Pfam" id="PF22039">
    <property type="entry name" value="HUTI_composite_bact"/>
    <property type="match status" value="1"/>
</dbReference>
<dbReference type="SUPFAM" id="SSF51338">
    <property type="entry name" value="Composite domain of metallo-dependent hydrolases"/>
    <property type="match status" value="1"/>
</dbReference>
<dbReference type="EC" id="3.5.4.3" evidence="3 7"/>
<dbReference type="InterPro" id="IPR011059">
    <property type="entry name" value="Metal-dep_hydrolase_composite"/>
</dbReference>
<dbReference type="PANTHER" id="PTHR11271:SF6">
    <property type="entry name" value="GUANINE DEAMINASE"/>
    <property type="match status" value="1"/>
</dbReference>
<feature type="domain" description="Amidohydrolase-related" evidence="9">
    <location>
        <begin position="71"/>
        <end position="432"/>
    </location>
</feature>
<comment type="pathway">
    <text evidence="1 8">Purine metabolism; guanine degradation; xanthine from guanine: step 1/1.</text>
</comment>
<evidence type="ECO:0000259" key="10">
    <source>
        <dbReference type="Pfam" id="PF22039"/>
    </source>
</evidence>
<evidence type="ECO:0000256" key="7">
    <source>
        <dbReference type="NCBIfam" id="TIGR02967"/>
    </source>
</evidence>
<dbReference type="Gene3D" id="3.20.20.140">
    <property type="entry name" value="Metal-dependent hydrolases"/>
    <property type="match status" value="1"/>
</dbReference>
<evidence type="ECO:0000256" key="2">
    <source>
        <dbReference type="ARBA" id="ARBA00006745"/>
    </source>
</evidence>
<reference evidence="11" key="1">
    <citation type="submission" date="2020-10" db="EMBL/GenBank/DDBJ databases">
        <authorList>
            <person name="Abbas A."/>
            <person name="Razzaq R."/>
            <person name="Waqas M."/>
            <person name="Abbas N."/>
            <person name="Nielsen T.K."/>
            <person name="Hansen L.H."/>
            <person name="Hussain S."/>
            <person name="Shahid M."/>
        </authorList>
    </citation>
    <scope>NUCLEOTIDE SEQUENCE</scope>
    <source>
        <strain evidence="11">S14</strain>
    </source>
</reference>
<feature type="domain" description="Aminodeoxyfutalosine deaminase/Imidazolonepropionase-like composite" evidence="10">
    <location>
        <begin position="36"/>
        <end position="61"/>
    </location>
</feature>
<dbReference type="Gene3D" id="2.30.40.10">
    <property type="entry name" value="Urease, subunit C, domain 1"/>
    <property type="match status" value="1"/>
</dbReference>
<comment type="catalytic activity">
    <reaction evidence="8">
        <text>guanine + H2O + H(+) = xanthine + NH4(+)</text>
        <dbReference type="Rhea" id="RHEA:14665"/>
        <dbReference type="ChEBI" id="CHEBI:15377"/>
        <dbReference type="ChEBI" id="CHEBI:15378"/>
        <dbReference type="ChEBI" id="CHEBI:16235"/>
        <dbReference type="ChEBI" id="CHEBI:17712"/>
        <dbReference type="ChEBI" id="CHEBI:28938"/>
        <dbReference type="EC" id="3.5.4.3"/>
    </reaction>
</comment>
<comment type="function">
    <text evidence="8">Catalyzes the hydrolytic deamination of guanine, producing xanthine and ammonia.</text>
</comment>
<evidence type="ECO:0000256" key="4">
    <source>
        <dbReference type="ARBA" id="ARBA00022723"/>
    </source>
</evidence>
<dbReference type="EMBL" id="JADBEO010000008">
    <property type="protein sequence ID" value="MDR4306047.1"/>
    <property type="molecule type" value="Genomic_DNA"/>
</dbReference>
<evidence type="ECO:0000256" key="3">
    <source>
        <dbReference type="ARBA" id="ARBA00012781"/>
    </source>
</evidence>
<keyword evidence="12" id="KW-1185">Reference proteome</keyword>